<reference evidence="1" key="1">
    <citation type="journal article" date="2019" name="bioRxiv">
        <title>The Genome of the Zebra Mussel, Dreissena polymorpha: A Resource for Invasive Species Research.</title>
        <authorList>
            <person name="McCartney M.A."/>
            <person name="Auch B."/>
            <person name="Kono T."/>
            <person name="Mallez S."/>
            <person name="Zhang Y."/>
            <person name="Obille A."/>
            <person name="Becker A."/>
            <person name="Abrahante J.E."/>
            <person name="Garbe J."/>
            <person name="Badalamenti J.P."/>
            <person name="Herman A."/>
            <person name="Mangelson H."/>
            <person name="Liachko I."/>
            <person name="Sullivan S."/>
            <person name="Sone E.D."/>
            <person name="Koren S."/>
            <person name="Silverstein K.A.T."/>
            <person name="Beckman K.B."/>
            <person name="Gohl D.M."/>
        </authorList>
    </citation>
    <scope>NUCLEOTIDE SEQUENCE</scope>
    <source>
        <strain evidence="1">Duluth1</strain>
        <tissue evidence="1">Whole animal</tissue>
    </source>
</reference>
<organism evidence="1 2">
    <name type="scientific">Dreissena polymorpha</name>
    <name type="common">Zebra mussel</name>
    <name type="synonym">Mytilus polymorpha</name>
    <dbReference type="NCBI Taxonomy" id="45954"/>
    <lineage>
        <taxon>Eukaryota</taxon>
        <taxon>Metazoa</taxon>
        <taxon>Spiralia</taxon>
        <taxon>Lophotrochozoa</taxon>
        <taxon>Mollusca</taxon>
        <taxon>Bivalvia</taxon>
        <taxon>Autobranchia</taxon>
        <taxon>Heteroconchia</taxon>
        <taxon>Euheterodonta</taxon>
        <taxon>Imparidentia</taxon>
        <taxon>Neoheterodontei</taxon>
        <taxon>Myida</taxon>
        <taxon>Dreissenoidea</taxon>
        <taxon>Dreissenidae</taxon>
        <taxon>Dreissena</taxon>
    </lineage>
</organism>
<proteinExistence type="predicted"/>
<accession>A0A9D4JCP7</accession>
<comment type="caution">
    <text evidence="1">The sequence shown here is derived from an EMBL/GenBank/DDBJ whole genome shotgun (WGS) entry which is preliminary data.</text>
</comment>
<gene>
    <name evidence="1" type="ORF">DPMN_131939</name>
</gene>
<evidence type="ECO:0000313" key="2">
    <source>
        <dbReference type="Proteomes" id="UP000828390"/>
    </source>
</evidence>
<reference evidence="1" key="2">
    <citation type="submission" date="2020-11" db="EMBL/GenBank/DDBJ databases">
        <authorList>
            <person name="McCartney M.A."/>
            <person name="Auch B."/>
            <person name="Kono T."/>
            <person name="Mallez S."/>
            <person name="Becker A."/>
            <person name="Gohl D.M."/>
            <person name="Silverstein K.A.T."/>
            <person name="Koren S."/>
            <person name="Bechman K.B."/>
            <person name="Herman A."/>
            <person name="Abrahante J.E."/>
            <person name="Garbe J."/>
        </authorList>
    </citation>
    <scope>NUCLEOTIDE SEQUENCE</scope>
    <source>
        <strain evidence="1">Duluth1</strain>
        <tissue evidence="1">Whole animal</tissue>
    </source>
</reference>
<keyword evidence="2" id="KW-1185">Reference proteome</keyword>
<dbReference type="Proteomes" id="UP000828390">
    <property type="component" value="Unassembled WGS sequence"/>
</dbReference>
<protein>
    <submittedName>
        <fullName evidence="1">Uncharacterized protein</fullName>
    </submittedName>
</protein>
<name>A0A9D4JCP7_DREPO</name>
<dbReference type="AlphaFoldDB" id="A0A9D4JCP7"/>
<sequence>MYYSYLFLHGGVQVCLQDSLGILKLGLHDAHLYLHTLLKQDTGITHEQQQQ</sequence>
<dbReference type="EMBL" id="JAIWYP010000006">
    <property type="protein sequence ID" value="KAH3803673.1"/>
    <property type="molecule type" value="Genomic_DNA"/>
</dbReference>
<evidence type="ECO:0000313" key="1">
    <source>
        <dbReference type="EMBL" id="KAH3803673.1"/>
    </source>
</evidence>